<organism evidence="8 9">
    <name type="scientific">Paenibacillus xanthanilyticus</name>
    <dbReference type="NCBI Taxonomy" id="1783531"/>
    <lineage>
        <taxon>Bacteria</taxon>
        <taxon>Bacillati</taxon>
        <taxon>Bacillota</taxon>
        <taxon>Bacilli</taxon>
        <taxon>Bacillales</taxon>
        <taxon>Paenibacillaceae</taxon>
        <taxon>Paenibacillus</taxon>
    </lineage>
</organism>
<keyword evidence="5 6" id="KW-0413">Isomerase</keyword>
<keyword evidence="3" id="KW-0732">Signal</keyword>
<dbReference type="InterPro" id="IPR000297">
    <property type="entry name" value="PPIase_PpiC"/>
</dbReference>
<dbReference type="Gene3D" id="3.10.50.40">
    <property type="match status" value="1"/>
</dbReference>
<evidence type="ECO:0000256" key="1">
    <source>
        <dbReference type="ARBA" id="ARBA00000971"/>
    </source>
</evidence>
<dbReference type="InterPro" id="IPR050245">
    <property type="entry name" value="PrsA_foldase"/>
</dbReference>
<evidence type="ECO:0000256" key="6">
    <source>
        <dbReference type="PROSITE-ProRule" id="PRU00278"/>
    </source>
</evidence>
<dbReference type="InterPro" id="IPR046357">
    <property type="entry name" value="PPIase_dom_sf"/>
</dbReference>
<evidence type="ECO:0000313" key="8">
    <source>
        <dbReference type="EMBL" id="MFC4103258.1"/>
    </source>
</evidence>
<name>A0ABV8KB72_9BACL</name>
<evidence type="ECO:0000256" key="2">
    <source>
        <dbReference type="ARBA" id="ARBA00013194"/>
    </source>
</evidence>
<evidence type="ECO:0000256" key="5">
    <source>
        <dbReference type="ARBA" id="ARBA00023235"/>
    </source>
</evidence>
<dbReference type="InterPro" id="IPR027304">
    <property type="entry name" value="Trigger_fact/SurA_dom_sf"/>
</dbReference>
<feature type="domain" description="PpiC" evidence="7">
    <location>
        <begin position="126"/>
        <end position="216"/>
    </location>
</feature>
<evidence type="ECO:0000259" key="7">
    <source>
        <dbReference type="PROSITE" id="PS50198"/>
    </source>
</evidence>
<dbReference type="PANTHER" id="PTHR47245:SF1">
    <property type="entry name" value="FOLDASE PROTEIN PRSA"/>
    <property type="match status" value="1"/>
</dbReference>
<dbReference type="Proteomes" id="UP001595715">
    <property type="component" value="Unassembled WGS sequence"/>
</dbReference>
<evidence type="ECO:0000313" key="9">
    <source>
        <dbReference type="Proteomes" id="UP001595715"/>
    </source>
</evidence>
<dbReference type="Pfam" id="PF00639">
    <property type="entry name" value="Rotamase"/>
    <property type="match status" value="1"/>
</dbReference>
<keyword evidence="9" id="KW-1185">Reference proteome</keyword>
<comment type="catalytic activity">
    <reaction evidence="1">
        <text>[protein]-peptidylproline (omega=180) = [protein]-peptidylproline (omega=0)</text>
        <dbReference type="Rhea" id="RHEA:16237"/>
        <dbReference type="Rhea" id="RHEA-COMP:10747"/>
        <dbReference type="Rhea" id="RHEA-COMP:10748"/>
        <dbReference type="ChEBI" id="CHEBI:83833"/>
        <dbReference type="ChEBI" id="CHEBI:83834"/>
        <dbReference type="EC" id="5.2.1.8"/>
    </reaction>
</comment>
<dbReference type="GO" id="GO:0016853">
    <property type="term" value="F:isomerase activity"/>
    <property type="evidence" value="ECO:0007669"/>
    <property type="project" value="UniProtKB-KW"/>
</dbReference>
<gene>
    <name evidence="8" type="ORF">ACFOZ8_26920</name>
</gene>
<keyword evidence="4 6" id="KW-0697">Rotamase</keyword>
<reference evidence="9" key="1">
    <citation type="journal article" date="2019" name="Int. J. Syst. Evol. Microbiol.">
        <title>The Global Catalogue of Microorganisms (GCM) 10K type strain sequencing project: providing services to taxonomists for standard genome sequencing and annotation.</title>
        <authorList>
            <consortium name="The Broad Institute Genomics Platform"/>
            <consortium name="The Broad Institute Genome Sequencing Center for Infectious Disease"/>
            <person name="Wu L."/>
            <person name="Ma J."/>
        </authorList>
    </citation>
    <scope>NUCLEOTIDE SEQUENCE [LARGE SCALE GENOMIC DNA]</scope>
    <source>
        <strain evidence="9">IBRC-M 10987</strain>
    </source>
</reference>
<dbReference type="EC" id="5.2.1.8" evidence="2"/>
<evidence type="ECO:0000256" key="3">
    <source>
        <dbReference type="ARBA" id="ARBA00022729"/>
    </source>
</evidence>
<dbReference type="PROSITE" id="PS50198">
    <property type="entry name" value="PPIC_PPIASE_2"/>
    <property type="match status" value="1"/>
</dbReference>
<sequence>MDRLQDAAVRVGGQVITYKDLLRQGLLSDTLQAVEQSIERVVIAAWAADAGIAATQEETGSALNDYRKRRGLFTAAKTSEWLQQHGLQLGDLTDYVRAGILRRKLAGTLIGEAEIAKFFHEHRASFDRAEISRLLVAEHGEAMELLFRVEEGEPFFKLARAFSQEESTRMAGGYAGEFGRDELGGELAAAVFGGQAGDVIGPLETKSGHMLVLIESLRPAELDEETNETIRELLFADLLARRMSEAEIRVSLWKGAEV</sequence>
<dbReference type="PANTHER" id="PTHR47245">
    <property type="entry name" value="PEPTIDYLPROLYL ISOMERASE"/>
    <property type="match status" value="1"/>
</dbReference>
<protein>
    <recommendedName>
        <fullName evidence="2">peptidylprolyl isomerase</fullName>
        <ecNumber evidence="2">5.2.1.8</ecNumber>
    </recommendedName>
</protein>
<dbReference type="SUPFAM" id="SSF109998">
    <property type="entry name" value="Triger factor/SurA peptide-binding domain-like"/>
    <property type="match status" value="1"/>
</dbReference>
<dbReference type="SUPFAM" id="SSF54534">
    <property type="entry name" value="FKBP-like"/>
    <property type="match status" value="1"/>
</dbReference>
<comment type="caution">
    <text evidence="8">The sequence shown here is derived from an EMBL/GenBank/DDBJ whole genome shotgun (WGS) entry which is preliminary data.</text>
</comment>
<accession>A0ABV8KB72</accession>
<evidence type="ECO:0000256" key="4">
    <source>
        <dbReference type="ARBA" id="ARBA00023110"/>
    </source>
</evidence>
<dbReference type="EMBL" id="JBHSAM010000034">
    <property type="protein sequence ID" value="MFC4103258.1"/>
    <property type="molecule type" value="Genomic_DNA"/>
</dbReference>
<dbReference type="RefSeq" id="WP_377721832.1">
    <property type="nucleotide sequence ID" value="NZ_JBHSAM010000034.1"/>
</dbReference>
<proteinExistence type="predicted"/>